<feature type="transmembrane region" description="Helical" evidence="1">
    <location>
        <begin position="199"/>
        <end position="216"/>
    </location>
</feature>
<feature type="transmembrane region" description="Helical" evidence="1">
    <location>
        <begin position="450"/>
        <end position="468"/>
    </location>
</feature>
<feature type="transmembrane region" description="Helical" evidence="1">
    <location>
        <begin position="85"/>
        <end position="106"/>
    </location>
</feature>
<keyword evidence="1" id="KW-1133">Transmembrane helix</keyword>
<feature type="transmembrane region" description="Helical" evidence="1">
    <location>
        <begin position="139"/>
        <end position="158"/>
    </location>
</feature>
<evidence type="ECO:0000256" key="1">
    <source>
        <dbReference type="SAM" id="Phobius"/>
    </source>
</evidence>
<feature type="transmembrane region" description="Helical" evidence="1">
    <location>
        <begin position="277"/>
        <end position="297"/>
    </location>
</feature>
<feature type="transmembrane region" description="Helical" evidence="1">
    <location>
        <begin position="548"/>
        <end position="568"/>
    </location>
</feature>
<sequence length="813" mass="80071">MEHDMSPAAGCPGCGRPVGEAGCPHCAVAARVRAIDAEVAALHARVFALLGERAALLAGHHPWGPAPRPPARAGAETSRPAARTVLLLLGGGLLAVAAVAFTLLSWGRLGLGARSAVLGLSTLAVLALPVVLLRRALTVTAEVVAGVGLVLLALDAYALHRVVLPGVDGAGFATAAVAALAGLWAGYGRLLPGLRAVPPTAVGLAQPVPLLAALALDAGPLGYVWALLVAAVADLPLVLSPRGTAAVRRAAAVGGLLGAVPALLLAAALSVEATGVGGALETAAPLLAGAAGLGLAGHRGAGFGTAARVSCWAGATLALLAAVGGLVRLALPSAEWQAVGYLGCAAGALALSVVLAGWGREAALGSAGAAGLVHLGALLWCRPAVTEAVLAPAGWAARVWTGVPGGPAREALGPDLAWSGGAATAAALTLAAFSAVVARRLPDADRWRSPLDATAWAVAGAAGFAWVLASGLPYPVALAALTALVVALLAVASVTAAPGPGGVGVVLAATTGCWALAERPATPAVLAVLGAAFAAAAWRAAPPAHRAVAGGAALLCVGGLARALPVALGAPVTTAAFVLLAVALAAVPLAARLRPAPVSLAVECAGYAVAGWALVSAAASRGTLSAVLAGCAVGAAGVALRADRRPAAYAAAGLLVLSVWVRLAAWEVTVPEAYTAPVAVAFLGVGASRRLGDPGIPSWRAYGFGLGASLLPSLWALADDPGWVRSLLLGGWALAVTLAGARWRLRAPLLLGGSTLALVAGRELAPYVVQVAGVVPRWVPLALAGTLLLAVGATYERRLRDARSLRTAWQRLG</sequence>
<accession>A0ABU2LX24</accession>
<feature type="transmembrane region" description="Helical" evidence="1">
    <location>
        <begin position="699"/>
        <end position="717"/>
    </location>
</feature>
<evidence type="ECO:0008006" key="4">
    <source>
        <dbReference type="Google" id="ProtNLM"/>
    </source>
</evidence>
<feature type="transmembrane region" description="Helical" evidence="1">
    <location>
        <begin position="251"/>
        <end position="271"/>
    </location>
</feature>
<name>A0ABU2LX24_9ACTN</name>
<feature type="transmembrane region" description="Helical" evidence="1">
    <location>
        <begin position="336"/>
        <end position="355"/>
    </location>
</feature>
<organism evidence="2 3">
    <name type="scientific">Streptomyces millisiae</name>
    <dbReference type="NCBI Taxonomy" id="3075542"/>
    <lineage>
        <taxon>Bacteria</taxon>
        <taxon>Bacillati</taxon>
        <taxon>Actinomycetota</taxon>
        <taxon>Actinomycetes</taxon>
        <taxon>Kitasatosporales</taxon>
        <taxon>Streptomycetaceae</taxon>
        <taxon>Streptomyces</taxon>
    </lineage>
</organism>
<dbReference type="NCBIfam" id="NF047321">
    <property type="entry name" value="SCO7613_CTERM"/>
    <property type="match status" value="1"/>
</dbReference>
<proteinExistence type="predicted"/>
<keyword evidence="1" id="KW-0472">Membrane</keyword>
<keyword evidence="1" id="KW-0812">Transmembrane</keyword>
<evidence type="ECO:0000313" key="2">
    <source>
        <dbReference type="EMBL" id="MDT0322147.1"/>
    </source>
</evidence>
<feature type="transmembrane region" description="Helical" evidence="1">
    <location>
        <begin position="647"/>
        <end position="665"/>
    </location>
</feature>
<feature type="transmembrane region" description="Helical" evidence="1">
    <location>
        <begin position="598"/>
        <end position="617"/>
    </location>
</feature>
<feature type="transmembrane region" description="Helical" evidence="1">
    <location>
        <begin position="523"/>
        <end position="541"/>
    </location>
</feature>
<feature type="transmembrane region" description="Helical" evidence="1">
    <location>
        <begin position="170"/>
        <end position="187"/>
    </location>
</feature>
<feature type="transmembrane region" description="Helical" evidence="1">
    <location>
        <begin position="309"/>
        <end position="330"/>
    </location>
</feature>
<feature type="transmembrane region" description="Helical" evidence="1">
    <location>
        <begin position="112"/>
        <end position="132"/>
    </location>
</feature>
<dbReference type="InterPro" id="IPR058062">
    <property type="entry name" value="SCO7613_C"/>
</dbReference>
<gene>
    <name evidence="2" type="ORF">RNC47_27835</name>
</gene>
<dbReference type="Proteomes" id="UP001183420">
    <property type="component" value="Unassembled WGS sequence"/>
</dbReference>
<reference evidence="3" key="1">
    <citation type="submission" date="2023-07" db="EMBL/GenBank/DDBJ databases">
        <title>30 novel species of actinomycetes from the DSMZ collection.</title>
        <authorList>
            <person name="Nouioui I."/>
        </authorList>
    </citation>
    <scope>NUCLEOTIDE SEQUENCE [LARGE SCALE GENOMIC DNA]</scope>
    <source>
        <strain evidence="3">DSM 44918</strain>
    </source>
</reference>
<feature type="transmembrane region" description="Helical" evidence="1">
    <location>
        <begin position="222"/>
        <end position="239"/>
    </location>
</feature>
<dbReference type="EMBL" id="JAVREM010000055">
    <property type="protein sequence ID" value="MDT0322147.1"/>
    <property type="molecule type" value="Genomic_DNA"/>
</dbReference>
<feature type="transmembrane region" description="Helical" evidence="1">
    <location>
        <begin position="723"/>
        <end position="741"/>
    </location>
</feature>
<feature type="transmembrane region" description="Helical" evidence="1">
    <location>
        <begin position="574"/>
        <end position="591"/>
    </location>
</feature>
<evidence type="ECO:0000313" key="3">
    <source>
        <dbReference type="Proteomes" id="UP001183420"/>
    </source>
</evidence>
<feature type="transmembrane region" description="Helical" evidence="1">
    <location>
        <begin position="416"/>
        <end position="438"/>
    </location>
</feature>
<feature type="transmembrane region" description="Helical" evidence="1">
    <location>
        <begin position="623"/>
        <end position="640"/>
    </location>
</feature>
<comment type="caution">
    <text evidence="2">The sequence shown here is derived from an EMBL/GenBank/DDBJ whole genome shotgun (WGS) entry which is preliminary data.</text>
</comment>
<protein>
    <recommendedName>
        <fullName evidence="4">Integral membrane protein</fullName>
    </recommendedName>
</protein>
<feature type="transmembrane region" description="Helical" evidence="1">
    <location>
        <begin position="775"/>
        <end position="795"/>
    </location>
</feature>
<keyword evidence="3" id="KW-1185">Reference proteome</keyword>
<dbReference type="RefSeq" id="WP_311602617.1">
    <property type="nucleotide sequence ID" value="NZ_JAVREM010000055.1"/>
</dbReference>